<evidence type="ECO:0000256" key="12">
    <source>
        <dbReference type="SAM" id="Phobius"/>
    </source>
</evidence>
<dbReference type="GO" id="GO:0005506">
    <property type="term" value="F:iron ion binding"/>
    <property type="evidence" value="ECO:0007669"/>
    <property type="project" value="InterPro"/>
</dbReference>
<evidence type="ECO:0000256" key="7">
    <source>
        <dbReference type="ARBA" id="ARBA00022989"/>
    </source>
</evidence>
<dbReference type="SUPFAM" id="SSF48264">
    <property type="entry name" value="Cytochrome P450"/>
    <property type="match status" value="1"/>
</dbReference>
<keyword evidence="9" id="KW-0408">Iron</keyword>
<evidence type="ECO:0000256" key="9">
    <source>
        <dbReference type="ARBA" id="ARBA00023004"/>
    </source>
</evidence>
<dbReference type="GO" id="GO:0016705">
    <property type="term" value="F:oxidoreductase activity, acting on paired donors, with incorporation or reduction of molecular oxygen"/>
    <property type="evidence" value="ECO:0007669"/>
    <property type="project" value="InterPro"/>
</dbReference>
<dbReference type="GO" id="GO:0016020">
    <property type="term" value="C:membrane"/>
    <property type="evidence" value="ECO:0007669"/>
    <property type="project" value="UniProtKB-SubCell"/>
</dbReference>
<evidence type="ECO:0000256" key="2">
    <source>
        <dbReference type="ARBA" id="ARBA00004370"/>
    </source>
</evidence>
<dbReference type="InterPro" id="IPR001128">
    <property type="entry name" value="Cyt_P450"/>
</dbReference>
<proteinExistence type="inferred from homology"/>
<evidence type="ECO:0000313" key="13">
    <source>
        <dbReference type="EMBL" id="TVY75789.1"/>
    </source>
</evidence>
<dbReference type="Pfam" id="PF00067">
    <property type="entry name" value="p450"/>
    <property type="match status" value="1"/>
</dbReference>
<keyword evidence="8" id="KW-0560">Oxidoreductase</keyword>
<evidence type="ECO:0000256" key="11">
    <source>
        <dbReference type="ARBA" id="ARBA00023136"/>
    </source>
</evidence>
<comment type="subcellular location">
    <subcellularLocation>
        <location evidence="2">Membrane</location>
    </subcellularLocation>
</comment>
<dbReference type="AlphaFoldDB" id="A0A8T9C1Y6"/>
<keyword evidence="5 12" id="KW-0812">Transmembrane</keyword>
<organism evidence="13 14">
    <name type="scientific">Lachnellula suecica</name>
    <dbReference type="NCBI Taxonomy" id="602035"/>
    <lineage>
        <taxon>Eukaryota</taxon>
        <taxon>Fungi</taxon>
        <taxon>Dikarya</taxon>
        <taxon>Ascomycota</taxon>
        <taxon>Pezizomycotina</taxon>
        <taxon>Leotiomycetes</taxon>
        <taxon>Helotiales</taxon>
        <taxon>Lachnaceae</taxon>
        <taxon>Lachnellula</taxon>
    </lineage>
</organism>
<keyword evidence="14" id="KW-1185">Reference proteome</keyword>
<comment type="caution">
    <text evidence="13">The sequence shown here is derived from an EMBL/GenBank/DDBJ whole genome shotgun (WGS) entry which is preliminary data.</text>
</comment>
<reference evidence="13 14" key="1">
    <citation type="submission" date="2018-05" db="EMBL/GenBank/DDBJ databases">
        <title>Genome sequencing and assembly of the regulated plant pathogen Lachnellula willkommii and related sister species for the development of diagnostic species identification markers.</title>
        <authorList>
            <person name="Giroux E."/>
            <person name="Bilodeau G."/>
        </authorList>
    </citation>
    <scope>NUCLEOTIDE SEQUENCE [LARGE SCALE GENOMIC DNA]</scope>
    <source>
        <strain evidence="13 14">CBS 268.59</strain>
    </source>
</reference>
<evidence type="ECO:0000256" key="3">
    <source>
        <dbReference type="ARBA" id="ARBA00010617"/>
    </source>
</evidence>
<evidence type="ECO:0000256" key="8">
    <source>
        <dbReference type="ARBA" id="ARBA00023002"/>
    </source>
</evidence>
<sequence>MEFLAAGIAGVASHITYFRRGEHHLYGQYYFQGFFVIFTLALALLYFPDQDDLKASFLSVGRLSICYLIGLFSSLVIYRLILDPLNKFPGLVGAKISGLWISFRFRRCDGYKQAQKLHEEYGLFVRVGSSDLSIAHPQAVEALYGPKSKCIKGSYYDLTKPMVSMQTFRDRSQHDARRRIWSAAFSDNAIRGYEKRIKSYQDKMIALLQASDGTPVNITNLLSIYNFDVVGDLAFGKSFDLLENPGSQLHWAVELLREGLKPLAFLFPIWFLRFMTKIPFLARDWWRFIGFCRNRLIQRMKESPDIPDIMSVLLAPLEGHQPSEQEMNLLVGDSQLILGAGRRVLITTITSQIKI</sequence>
<dbReference type="PANTHER" id="PTHR24305">
    <property type="entry name" value="CYTOCHROME P450"/>
    <property type="match status" value="1"/>
</dbReference>
<evidence type="ECO:0000256" key="5">
    <source>
        <dbReference type="ARBA" id="ARBA00022692"/>
    </source>
</evidence>
<dbReference type="InterPro" id="IPR036396">
    <property type="entry name" value="Cyt_P450_sf"/>
</dbReference>
<feature type="transmembrane region" description="Helical" evidence="12">
    <location>
        <begin position="29"/>
        <end position="48"/>
    </location>
</feature>
<feature type="transmembrane region" description="Helical" evidence="12">
    <location>
        <begin position="60"/>
        <end position="82"/>
    </location>
</feature>
<comment type="cofactor">
    <cofactor evidence="1">
        <name>heme</name>
        <dbReference type="ChEBI" id="CHEBI:30413"/>
    </cofactor>
</comment>
<dbReference type="OrthoDB" id="6692864at2759"/>
<evidence type="ECO:0000256" key="6">
    <source>
        <dbReference type="ARBA" id="ARBA00022723"/>
    </source>
</evidence>
<evidence type="ECO:0000256" key="10">
    <source>
        <dbReference type="ARBA" id="ARBA00023033"/>
    </source>
</evidence>
<name>A0A8T9C1Y6_9HELO</name>
<comment type="similarity">
    <text evidence="3">Belongs to the cytochrome P450 family.</text>
</comment>
<dbReference type="InterPro" id="IPR050121">
    <property type="entry name" value="Cytochrome_P450_monoxygenase"/>
</dbReference>
<keyword evidence="4" id="KW-0349">Heme</keyword>
<keyword evidence="10" id="KW-0503">Monooxygenase</keyword>
<dbReference type="Proteomes" id="UP000469558">
    <property type="component" value="Unassembled WGS sequence"/>
</dbReference>
<accession>A0A8T9C1Y6</accession>
<dbReference type="EMBL" id="QGMK01000949">
    <property type="protein sequence ID" value="TVY75789.1"/>
    <property type="molecule type" value="Genomic_DNA"/>
</dbReference>
<evidence type="ECO:0000256" key="1">
    <source>
        <dbReference type="ARBA" id="ARBA00001971"/>
    </source>
</evidence>
<dbReference type="PANTHER" id="PTHR24305:SF112">
    <property type="entry name" value="L-ORNITHINE-N5-MONOOXYGENASE (EUROFUNG)"/>
    <property type="match status" value="1"/>
</dbReference>
<dbReference type="GO" id="GO:0004497">
    <property type="term" value="F:monooxygenase activity"/>
    <property type="evidence" value="ECO:0007669"/>
    <property type="project" value="UniProtKB-KW"/>
</dbReference>
<dbReference type="GO" id="GO:0020037">
    <property type="term" value="F:heme binding"/>
    <property type="evidence" value="ECO:0007669"/>
    <property type="project" value="InterPro"/>
</dbReference>
<keyword evidence="6" id="KW-0479">Metal-binding</keyword>
<evidence type="ECO:0000313" key="14">
    <source>
        <dbReference type="Proteomes" id="UP000469558"/>
    </source>
</evidence>
<keyword evidence="7 12" id="KW-1133">Transmembrane helix</keyword>
<evidence type="ECO:0000256" key="4">
    <source>
        <dbReference type="ARBA" id="ARBA00022617"/>
    </source>
</evidence>
<gene>
    <name evidence="13" type="ORF">LSUE1_G004951</name>
</gene>
<protein>
    <submittedName>
        <fullName evidence="13">Tryprostatin B 6-hydroxylase</fullName>
    </submittedName>
</protein>
<keyword evidence="11 12" id="KW-0472">Membrane</keyword>
<dbReference type="Gene3D" id="1.10.630.10">
    <property type="entry name" value="Cytochrome P450"/>
    <property type="match status" value="1"/>
</dbReference>